<dbReference type="GO" id="GO:0007165">
    <property type="term" value="P:signal transduction"/>
    <property type="evidence" value="ECO:0007669"/>
    <property type="project" value="TreeGrafter"/>
</dbReference>
<dbReference type="OrthoDB" id="5873279at2759"/>
<dbReference type="SUPFAM" id="SSF81296">
    <property type="entry name" value="E set domains"/>
    <property type="match status" value="1"/>
</dbReference>
<proteinExistence type="inferred from homology"/>
<dbReference type="InterPro" id="IPR050827">
    <property type="entry name" value="CRP1_MDG1_kinase"/>
</dbReference>
<dbReference type="CDD" id="cd02859">
    <property type="entry name" value="E_set_AMPKbeta_like_N"/>
    <property type="match status" value="1"/>
</dbReference>
<gene>
    <name evidence="3" type="ORF">BDK51DRAFT_24651</name>
</gene>
<comment type="similarity">
    <text evidence="1">Belongs to the 5'-AMP-activated protein kinase beta subunit family.</text>
</comment>
<dbReference type="AlphaFoldDB" id="A0A4P9W7S7"/>
<evidence type="ECO:0000313" key="3">
    <source>
        <dbReference type="EMBL" id="RKO86206.1"/>
    </source>
</evidence>
<dbReference type="InterPro" id="IPR032640">
    <property type="entry name" value="AMPK1_CBM"/>
</dbReference>
<reference evidence="4" key="1">
    <citation type="journal article" date="2018" name="Nat. Microbiol.">
        <title>Leveraging single-cell genomics to expand the fungal tree of life.</title>
        <authorList>
            <person name="Ahrendt S.R."/>
            <person name="Quandt C.A."/>
            <person name="Ciobanu D."/>
            <person name="Clum A."/>
            <person name="Salamov A."/>
            <person name="Andreopoulos B."/>
            <person name="Cheng J.F."/>
            <person name="Woyke T."/>
            <person name="Pelin A."/>
            <person name="Henrissat B."/>
            <person name="Reynolds N.K."/>
            <person name="Benny G.L."/>
            <person name="Smith M.E."/>
            <person name="James T.Y."/>
            <person name="Grigoriev I.V."/>
        </authorList>
    </citation>
    <scope>NUCLEOTIDE SEQUENCE [LARGE SCALE GENOMIC DNA]</scope>
</reference>
<dbReference type="Proteomes" id="UP000269721">
    <property type="component" value="Unassembled WGS sequence"/>
</dbReference>
<dbReference type="EMBL" id="KZ998392">
    <property type="protein sequence ID" value="RKO86206.1"/>
    <property type="molecule type" value="Genomic_DNA"/>
</dbReference>
<sequence>MPIPVSFSWSHPAQESVIVTGNFDDWSKSLPLEKVGEKWVGVREFDDGQELLYKFVVDGVWR</sequence>
<feature type="domain" description="AMP-activated protein kinase glycogen-binding" evidence="2">
    <location>
        <begin position="3"/>
        <end position="62"/>
    </location>
</feature>
<dbReference type="PANTHER" id="PTHR10343:SF84">
    <property type="entry name" value="5'-AMP-ACTIVATED PROTEIN KINASE SUBUNIT BETA-1"/>
    <property type="match status" value="1"/>
</dbReference>
<accession>A0A4P9W7S7</accession>
<dbReference type="Pfam" id="PF16561">
    <property type="entry name" value="AMPK1_CBM"/>
    <property type="match status" value="1"/>
</dbReference>
<keyword evidence="4" id="KW-1185">Reference proteome</keyword>
<evidence type="ECO:0000256" key="1">
    <source>
        <dbReference type="ARBA" id="ARBA00010926"/>
    </source>
</evidence>
<dbReference type="InterPro" id="IPR013783">
    <property type="entry name" value="Ig-like_fold"/>
</dbReference>
<dbReference type="GO" id="GO:0005737">
    <property type="term" value="C:cytoplasm"/>
    <property type="evidence" value="ECO:0007669"/>
    <property type="project" value="TreeGrafter"/>
</dbReference>
<dbReference type="GO" id="GO:0005634">
    <property type="term" value="C:nucleus"/>
    <property type="evidence" value="ECO:0007669"/>
    <property type="project" value="TreeGrafter"/>
</dbReference>
<dbReference type="GO" id="GO:0031588">
    <property type="term" value="C:nucleotide-activated protein kinase complex"/>
    <property type="evidence" value="ECO:0007669"/>
    <property type="project" value="TreeGrafter"/>
</dbReference>
<dbReference type="PANTHER" id="PTHR10343">
    <property type="entry name" value="5'-AMP-ACTIVATED PROTEIN KINASE , BETA SUBUNIT"/>
    <property type="match status" value="1"/>
</dbReference>
<dbReference type="Gene3D" id="2.60.40.10">
    <property type="entry name" value="Immunoglobulins"/>
    <property type="match status" value="1"/>
</dbReference>
<evidence type="ECO:0000259" key="2">
    <source>
        <dbReference type="Pfam" id="PF16561"/>
    </source>
</evidence>
<evidence type="ECO:0000313" key="4">
    <source>
        <dbReference type="Proteomes" id="UP000269721"/>
    </source>
</evidence>
<name>A0A4P9W7S7_9FUNG</name>
<dbReference type="InterPro" id="IPR014756">
    <property type="entry name" value="Ig_E-set"/>
</dbReference>
<protein>
    <recommendedName>
        <fullName evidence="2">AMP-activated protein kinase glycogen-binding domain-containing protein</fullName>
    </recommendedName>
</protein>
<dbReference type="GO" id="GO:0019901">
    <property type="term" value="F:protein kinase binding"/>
    <property type="evidence" value="ECO:0007669"/>
    <property type="project" value="TreeGrafter"/>
</dbReference>
<organism evidence="3 4">
    <name type="scientific">Blyttiomyces helicus</name>
    <dbReference type="NCBI Taxonomy" id="388810"/>
    <lineage>
        <taxon>Eukaryota</taxon>
        <taxon>Fungi</taxon>
        <taxon>Fungi incertae sedis</taxon>
        <taxon>Chytridiomycota</taxon>
        <taxon>Chytridiomycota incertae sedis</taxon>
        <taxon>Chytridiomycetes</taxon>
        <taxon>Chytridiomycetes incertae sedis</taxon>
        <taxon>Blyttiomyces</taxon>
    </lineage>
</organism>